<feature type="transmembrane region" description="Helical" evidence="3">
    <location>
        <begin position="141"/>
        <end position="161"/>
    </location>
</feature>
<comment type="similarity">
    <text evidence="2">Belongs to the acyltransferase 3 family.</text>
</comment>
<dbReference type="InterPro" id="IPR052734">
    <property type="entry name" value="Nod_factor_acetyltransferase"/>
</dbReference>
<evidence type="ECO:0000256" key="2">
    <source>
        <dbReference type="ARBA" id="ARBA00007400"/>
    </source>
</evidence>
<keyword evidence="5" id="KW-0012">Acyltransferase</keyword>
<evidence type="ECO:0000256" key="1">
    <source>
        <dbReference type="ARBA" id="ARBA00004370"/>
    </source>
</evidence>
<dbReference type="PANTHER" id="PTHR37312">
    <property type="entry name" value="MEMBRANE-BOUND ACYLTRANSFERASE YKRP-RELATED"/>
    <property type="match status" value="1"/>
</dbReference>
<feature type="transmembrane region" description="Helical" evidence="3">
    <location>
        <begin position="167"/>
        <end position="187"/>
    </location>
</feature>
<gene>
    <name evidence="5" type="ORF">EYB31_39425</name>
</gene>
<feature type="transmembrane region" description="Helical" evidence="3">
    <location>
        <begin position="230"/>
        <end position="251"/>
    </location>
</feature>
<dbReference type="GO" id="GO:0016747">
    <property type="term" value="F:acyltransferase activity, transferring groups other than amino-acyl groups"/>
    <property type="evidence" value="ECO:0007669"/>
    <property type="project" value="InterPro"/>
</dbReference>
<comment type="caution">
    <text evidence="5">The sequence shown here is derived from an EMBL/GenBank/DDBJ whole genome shotgun (WGS) entry which is preliminary data.</text>
</comment>
<keyword evidence="5" id="KW-0808">Transferase</keyword>
<dbReference type="Proteomes" id="UP000293142">
    <property type="component" value="Unassembled WGS sequence"/>
</dbReference>
<keyword evidence="3" id="KW-1133">Transmembrane helix</keyword>
<keyword evidence="6" id="KW-1185">Reference proteome</keyword>
<feature type="transmembrane region" description="Helical" evidence="3">
    <location>
        <begin position="114"/>
        <end position="134"/>
    </location>
</feature>
<protein>
    <submittedName>
        <fullName evidence="5">Acyltransferase</fullName>
    </submittedName>
</protein>
<dbReference type="PANTHER" id="PTHR37312:SF1">
    <property type="entry name" value="MEMBRANE-BOUND ACYLTRANSFERASE YKRP-RELATED"/>
    <property type="match status" value="1"/>
</dbReference>
<feature type="transmembrane region" description="Helical" evidence="3">
    <location>
        <begin position="62"/>
        <end position="83"/>
    </location>
</feature>
<proteinExistence type="inferred from homology"/>
<keyword evidence="3" id="KW-0812">Transmembrane</keyword>
<sequence>MSRITWIDILKAIGIILVVMGHTTKDDVMRNVIYAFHMPLFFFITGYLFNAEKYAKDPLGLFSSRINTIILPFICGSIFAYWYGERFAQEPIQSKVMWKAILQANGENFNTFTLPMWFLPCMFVTIIVFGMLLISVRRLSWYLNSMIFIIISFTGIQVISLGKAYGLPWGIDLIPVTMLFCYAGHVFRQFEASITFRVNIILCIIAVIAFVYGVIKNGRVDMLGRSFGSFPLYVLTALVGIYLCIVISKLISNLKLAFITQLLQLIGKKSLIILIFHPWAISITVKYLGDFMFYVLNNKNFSITENYYWVVWLFNIDGILLPILLSLLLFDNNVLKLMFNGDKVTKNT</sequence>
<feature type="transmembrane region" description="Helical" evidence="3">
    <location>
        <begin position="32"/>
        <end position="50"/>
    </location>
</feature>
<organism evidence="5 6">
    <name type="scientific">Paenibacillus thalictri</name>
    <dbReference type="NCBI Taxonomy" id="2527873"/>
    <lineage>
        <taxon>Bacteria</taxon>
        <taxon>Bacillati</taxon>
        <taxon>Bacillota</taxon>
        <taxon>Bacilli</taxon>
        <taxon>Bacillales</taxon>
        <taxon>Paenibacillaceae</taxon>
        <taxon>Paenibacillus</taxon>
    </lineage>
</organism>
<dbReference type="InterPro" id="IPR002656">
    <property type="entry name" value="Acyl_transf_3_dom"/>
</dbReference>
<comment type="subcellular location">
    <subcellularLocation>
        <location evidence="1">Membrane</location>
    </subcellularLocation>
</comment>
<dbReference type="RefSeq" id="WP_131019081.1">
    <property type="nucleotide sequence ID" value="NZ_SIRE01000054.1"/>
</dbReference>
<dbReference type="OrthoDB" id="6623990at2"/>
<dbReference type="EMBL" id="SIRE01000054">
    <property type="protein sequence ID" value="TBL67765.1"/>
    <property type="molecule type" value="Genomic_DNA"/>
</dbReference>
<feature type="transmembrane region" description="Helical" evidence="3">
    <location>
        <begin position="309"/>
        <end position="330"/>
    </location>
</feature>
<evidence type="ECO:0000259" key="4">
    <source>
        <dbReference type="Pfam" id="PF01757"/>
    </source>
</evidence>
<keyword evidence="3" id="KW-0472">Membrane</keyword>
<name>A0A4Q9DC51_9BACL</name>
<dbReference type="Pfam" id="PF01757">
    <property type="entry name" value="Acyl_transf_3"/>
    <property type="match status" value="1"/>
</dbReference>
<accession>A0A4Q9DC51</accession>
<reference evidence="5 6" key="1">
    <citation type="submission" date="2019-02" db="EMBL/GenBank/DDBJ databases">
        <title>Paenibacillus sp. nov., isolated from surface-sterilized tissue of Thalictrum simplex L.</title>
        <authorList>
            <person name="Tuo L."/>
        </authorList>
    </citation>
    <scope>NUCLEOTIDE SEQUENCE [LARGE SCALE GENOMIC DNA]</scope>
    <source>
        <strain evidence="5 6">N2SHLJ1</strain>
    </source>
</reference>
<dbReference type="AlphaFoldDB" id="A0A4Q9DC51"/>
<evidence type="ECO:0000256" key="3">
    <source>
        <dbReference type="SAM" id="Phobius"/>
    </source>
</evidence>
<feature type="domain" description="Acyltransferase 3" evidence="4">
    <location>
        <begin position="5"/>
        <end position="329"/>
    </location>
</feature>
<evidence type="ECO:0000313" key="6">
    <source>
        <dbReference type="Proteomes" id="UP000293142"/>
    </source>
</evidence>
<feature type="transmembrane region" description="Helical" evidence="3">
    <location>
        <begin position="194"/>
        <end position="215"/>
    </location>
</feature>
<evidence type="ECO:0000313" key="5">
    <source>
        <dbReference type="EMBL" id="TBL67765.1"/>
    </source>
</evidence>
<feature type="transmembrane region" description="Helical" evidence="3">
    <location>
        <begin position="271"/>
        <end position="289"/>
    </location>
</feature>